<evidence type="ECO:0008006" key="4">
    <source>
        <dbReference type="Google" id="ProtNLM"/>
    </source>
</evidence>
<comment type="caution">
    <text evidence="2">The sequence shown here is derived from an EMBL/GenBank/DDBJ whole genome shotgun (WGS) entry which is preliminary data.</text>
</comment>
<proteinExistence type="predicted"/>
<dbReference type="AlphaFoldDB" id="A0A4R3YED6"/>
<accession>A0A4R3YED6</accession>
<name>A0A4R3YED6_9PROT</name>
<evidence type="ECO:0000256" key="1">
    <source>
        <dbReference type="SAM" id="Phobius"/>
    </source>
</evidence>
<evidence type="ECO:0000313" key="3">
    <source>
        <dbReference type="Proteomes" id="UP000295367"/>
    </source>
</evidence>
<evidence type="ECO:0000313" key="2">
    <source>
        <dbReference type="EMBL" id="TCV90446.1"/>
    </source>
</evidence>
<dbReference type="SUPFAM" id="SSF56935">
    <property type="entry name" value="Porins"/>
    <property type="match status" value="1"/>
</dbReference>
<dbReference type="Proteomes" id="UP000295367">
    <property type="component" value="Unassembled WGS sequence"/>
</dbReference>
<dbReference type="RefSeq" id="WP_223248417.1">
    <property type="nucleotide sequence ID" value="NZ_BHVT01000073.1"/>
</dbReference>
<keyword evidence="1" id="KW-0472">Membrane</keyword>
<feature type="transmembrane region" description="Helical" evidence="1">
    <location>
        <begin position="20"/>
        <end position="40"/>
    </location>
</feature>
<protein>
    <recommendedName>
        <fullName evidence="4">Phosphate-selective porin O/P</fullName>
    </recommendedName>
</protein>
<sequence>MIAFAQYRFIDNGHFRYLLWLFKTFLILAGGVFSMCASGAEISENLQIHGFASQGLISSTHNNFFGPSGNSVSTEYTELGVNFSYRPHPDLQLSAQAMSRRAGETDNGSIRLDYGFIGYNLISTESTKAGFLLGKIKNPLGFYNETRDIAFTRPSIVLPQSIYFDRTRNFALSATGVQFYAEHTNDSGLLSFRASVGNPKLGDKSSEYAVLGGDRPGDISGKTSYLGHLMYEWDGDRLRLAVTHGKVNSQYNPGASDPFASGTFSFSPWMLSFQYNTEKWSFTSEYALRESQFSGFGPVLADREVQGESAYVQGVYRFAPSWEGLIRYDVLYQDRHDRSGERNATLSKRPAYFYYAKDWTIGLRHDVTPSFMLSGEFHTIDGTGWLPFEDNLGSVSPVRRWNLFLFQGAYRF</sequence>
<reference evidence="2 3" key="1">
    <citation type="submission" date="2019-03" db="EMBL/GenBank/DDBJ databases">
        <title>Genomic Encyclopedia of Type Strains, Phase IV (KMG-IV): sequencing the most valuable type-strain genomes for metagenomic binning, comparative biology and taxonomic classification.</title>
        <authorList>
            <person name="Goeker M."/>
        </authorList>
    </citation>
    <scope>NUCLEOTIDE SEQUENCE [LARGE SCALE GENOMIC DNA]</scope>
    <source>
        <strain evidence="2 3">DSM 100309</strain>
    </source>
</reference>
<organism evidence="2 3">
    <name type="scientific">Sulfurirhabdus autotrophica</name>
    <dbReference type="NCBI Taxonomy" id="1706046"/>
    <lineage>
        <taxon>Bacteria</taxon>
        <taxon>Pseudomonadati</taxon>
        <taxon>Pseudomonadota</taxon>
        <taxon>Betaproteobacteria</taxon>
        <taxon>Nitrosomonadales</taxon>
        <taxon>Sulfuricellaceae</taxon>
        <taxon>Sulfurirhabdus</taxon>
    </lineage>
</organism>
<dbReference type="EMBL" id="SMCO01000001">
    <property type="protein sequence ID" value="TCV90446.1"/>
    <property type="molecule type" value="Genomic_DNA"/>
</dbReference>
<keyword evidence="1" id="KW-0812">Transmembrane</keyword>
<gene>
    <name evidence="2" type="ORF">EDC63_101419</name>
</gene>
<keyword evidence="3" id="KW-1185">Reference proteome</keyword>
<keyword evidence="1" id="KW-1133">Transmembrane helix</keyword>